<keyword evidence="3" id="KW-1185">Reference proteome</keyword>
<feature type="signal peptide" evidence="1">
    <location>
        <begin position="1"/>
        <end position="22"/>
    </location>
</feature>
<evidence type="ECO:0000313" key="3">
    <source>
        <dbReference type="Proteomes" id="UP000318943"/>
    </source>
</evidence>
<dbReference type="RefSeq" id="WP_144200177.1">
    <property type="nucleotide sequence ID" value="NZ_CAJPVH010000008.1"/>
</dbReference>
<accession>A0ABY3EJ86</accession>
<gene>
    <name evidence="2" type="ORF">FGG12_19260</name>
</gene>
<comment type="caution">
    <text evidence="2">The sequence shown here is derived from an EMBL/GenBank/DDBJ whole genome shotgun (WGS) entry which is preliminary data.</text>
</comment>
<name>A0ABY3EJ86_9BURK</name>
<reference evidence="2 3" key="1">
    <citation type="submission" date="2019-05" db="EMBL/GenBank/DDBJ databases">
        <title>Whole genome sequence analysis of Cupriavidus campinensis S14E4C strain.</title>
        <authorList>
            <person name="Abbaszade G."/>
            <person name="Szabo A."/>
            <person name="Toumi M."/>
            <person name="Toth E."/>
        </authorList>
    </citation>
    <scope>NUCLEOTIDE SEQUENCE [LARGE SCALE GENOMIC DNA]</scope>
    <source>
        <strain evidence="2 3">S14E4C</strain>
    </source>
</reference>
<dbReference type="EMBL" id="VCIZ01000012">
    <property type="protein sequence ID" value="TSP11004.1"/>
    <property type="molecule type" value="Genomic_DNA"/>
</dbReference>
<keyword evidence="1" id="KW-0732">Signal</keyword>
<feature type="chain" id="PRO_5047350430" description="Type IV pilus biogenesis protein PilP" evidence="1">
    <location>
        <begin position="23"/>
        <end position="176"/>
    </location>
</feature>
<dbReference type="PROSITE" id="PS51257">
    <property type="entry name" value="PROKAR_LIPOPROTEIN"/>
    <property type="match status" value="1"/>
</dbReference>
<evidence type="ECO:0008006" key="4">
    <source>
        <dbReference type="Google" id="ProtNLM"/>
    </source>
</evidence>
<proteinExistence type="predicted"/>
<evidence type="ECO:0000313" key="2">
    <source>
        <dbReference type="EMBL" id="TSP11004.1"/>
    </source>
</evidence>
<evidence type="ECO:0000256" key="1">
    <source>
        <dbReference type="SAM" id="SignalP"/>
    </source>
</evidence>
<protein>
    <recommendedName>
        <fullName evidence="4">Type IV pilus biogenesis protein PilP</fullName>
    </recommendedName>
</protein>
<sequence>MSASKQAILAIAGLAAFGCANAQTVDQLTEWSRSKLCKDITKDFAPNVCPGVASSAAHSAAAAVPVAQPVPPQPPAPVLRGINGGSGTKLTAMIAEGGDPAPYAVGQTTSGGWKVVGVNGNVVTVSRGNVRKSLEYQDTLGAYMPVPPAASAAQLPLAKAVGNDPTPSAPGTLMNR</sequence>
<dbReference type="Proteomes" id="UP000318943">
    <property type="component" value="Unassembled WGS sequence"/>
</dbReference>
<organism evidence="2 3">
    <name type="scientific">Cupriavidus campinensis</name>
    <dbReference type="NCBI Taxonomy" id="151783"/>
    <lineage>
        <taxon>Bacteria</taxon>
        <taxon>Pseudomonadati</taxon>
        <taxon>Pseudomonadota</taxon>
        <taxon>Betaproteobacteria</taxon>
        <taxon>Burkholderiales</taxon>
        <taxon>Burkholderiaceae</taxon>
        <taxon>Cupriavidus</taxon>
    </lineage>
</organism>